<name>A0ACC6KZ81_9SPHI</name>
<evidence type="ECO:0000313" key="2">
    <source>
        <dbReference type="Proteomes" id="UP001246858"/>
    </source>
</evidence>
<evidence type="ECO:0000313" key="1">
    <source>
        <dbReference type="EMBL" id="MDR6784424.1"/>
    </source>
</evidence>
<protein>
    <submittedName>
        <fullName evidence="1">Uncharacterized protein</fullName>
    </submittedName>
</protein>
<comment type="caution">
    <text evidence="1">The sequence shown here is derived from an EMBL/GenBank/DDBJ whole genome shotgun (WGS) entry which is preliminary data.</text>
</comment>
<sequence length="478" mass="54361">MKKIITTVLLAVTLVSCTKEFKEINTSKNGVKNTTPETLFTSALHDVITRNLNRAMRLTNELMQVHVTTSDADEIHRYVIRPLESDYMWNNWYLQLTNFKDMYKGASVIKSNNYMGIALIMDVWVSSLITDTYGDVPYSQANQGKEQGILQPKFDSQQSIYASLFSKLEEANTRLKAATEIPDAEKGLEPLYNGDMVKWRKFGNSLYLRLLMRTSGRTELNAAAKITEIVDTRKAEYPIFASNDDSAILRFQSTPPLVSEFYNYRDLDFNSGSGLGEFFINNLNNWEDPRLEKWATKFENSYQGIKSGYPVGQVPAVKSRYSIALKNEPLLGNIMNYAELQFILAEASVRGLVSGAAQTYYENGVKAAITMWGYTVPADYLTATTAKWDPTNNAYQMTEKIMLQKYYALFFTDFQQWFEYRRTGFPILPKGEGLQNGGQMPSRLKYPVNVQSLNSANYKDAVANMGGDDLNVKVWWNK</sequence>
<organism evidence="1 2">
    <name type="scientific">Pedobacter africanus</name>
    <dbReference type="NCBI Taxonomy" id="151894"/>
    <lineage>
        <taxon>Bacteria</taxon>
        <taxon>Pseudomonadati</taxon>
        <taxon>Bacteroidota</taxon>
        <taxon>Sphingobacteriia</taxon>
        <taxon>Sphingobacteriales</taxon>
        <taxon>Sphingobacteriaceae</taxon>
        <taxon>Pedobacter</taxon>
    </lineage>
</organism>
<dbReference type="Proteomes" id="UP001246858">
    <property type="component" value="Unassembled WGS sequence"/>
</dbReference>
<reference evidence="1" key="1">
    <citation type="submission" date="2023-07" db="EMBL/GenBank/DDBJ databases">
        <title>Sorghum-associated microbial communities from plants grown in Nebraska, USA.</title>
        <authorList>
            <person name="Schachtman D."/>
        </authorList>
    </citation>
    <scope>NUCLEOTIDE SEQUENCE</scope>
    <source>
        <strain evidence="1">2697</strain>
    </source>
</reference>
<dbReference type="EMBL" id="JAVDTF010000002">
    <property type="protein sequence ID" value="MDR6784424.1"/>
    <property type="molecule type" value="Genomic_DNA"/>
</dbReference>
<accession>A0ACC6KZ81</accession>
<proteinExistence type="predicted"/>
<keyword evidence="2" id="KW-1185">Reference proteome</keyword>
<gene>
    <name evidence="1" type="ORF">J2X78_002989</name>
</gene>